<feature type="region of interest" description="Disordered" evidence="2">
    <location>
        <begin position="41"/>
        <end position="75"/>
    </location>
</feature>
<dbReference type="Proteomes" id="UP000559027">
    <property type="component" value="Unassembled WGS sequence"/>
</dbReference>
<accession>A0A8H5D7J7</accession>
<feature type="compositionally biased region" description="Basic residues" evidence="2">
    <location>
        <begin position="790"/>
        <end position="800"/>
    </location>
</feature>
<dbReference type="AlphaFoldDB" id="A0A8H5D7J7"/>
<feature type="compositionally biased region" description="Acidic residues" evidence="2">
    <location>
        <begin position="521"/>
        <end position="530"/>
    </location>
</feature>
<proteinExistence type="inferred from homology"/>
<comment type="caution">
    <text evidence="4">The sequence shown here is derived from an EMBL/GenBank/DDBJ whole genome shotgun (WGS) entry which is preliminary data.</text>
</comment>
<feature type="compositionally biased region" description="Basic and acidic residues" evidence="2">
    <location>
        <begin position="184"/>
        <end position="216"/>
    </location>
</feature>
<protein>
    <recommendedName>
        <fullName evidence="3">Kri1-like C-terminal domain-containing protein</fullName>
    </recommendedName>
</protein>
<name>A0A8H5D7J7_9AGAR</name>
<feature type="compositionally biased region" description="Basic and acidic residues" evidence="2">
    <location>
        <begin position="352"/>
        <end position="381"/>
    </location>
</feature>
<keyword evidence="5" id="KW-1185">Reference proteome</keyword>
<dbReference type="GO" id="GO:0000447">
    <property type="term" value="P:endonucleolytic cleavage in ITS1 to separate SSU-rRNA from 5.8S rRNA and LSU-rRNA from tricistronic rRNA transcript (SSU-rRNA, 5.8S rRNA, LSU-rRNA)"/>
    <property type="evidence" value="ECO:0007669"/>
    <property type="project" value="TreeGrafter"/>
</dbReference>
<evidence type="ECO:0000256" key="2">
    <source>
        <dbReference type="SAM" id="MobiDB-lite"/>
    </source>
</evidence>
<dbReference type="InterPro" id="IPR024626">
    <property type="entry name" value="Kri1-like_C"/>
</dbReference>
<dbReference type="PANTHER" id="PTHR14490">
    <property type="entry name" value="ZINC FINGER, ZZ TYPE"/>
    <property type="match status" value="1"/>
</dbReference>
<feature type="compositionally biased region" description="Polar residues" evidence="2">
    <location>
        <begin position="155"/>
        <end position="168"/>
    </location>
</feature>
<feature type="domain" description="Kri1-like C-terminal" evidence="3">
    <location>
        <begin position="559"/>
        <end position="641"/>
    </location>
</feature>
<comment type="similarity">
    <text evidence="1">Belongs to the KRI1 family.</text>
</comment>
<reference evidence="4 5" key="1">
    <citation type="journal article" date="2020" name="ISME J.">
        <title>Uncovering the hidden diversity of litter-decomposition mechanisms in mushroom-forming fungi.</title>
        <authorList>
            <person name="Floudas D."/>
            <person name="Bentzer J."/>
            <person name="Ahren D."/>
            <person name="Johansson T."/>
            <person name="Persson P."/>
            <person name="Tunlid A."/>
        </authorList>
    </citation>
    <scope>NUCLEOTIDE SEQUENCE [LARGE SCALE GENOMIC DNA]</scope>
    <source>
        <strain evidence="4 5">CBS 146.42</strain>
    </source>
</reference>
<feature type="compositionally biased region" description="Basic and acidic residues" evidence="2">
    <location>
        <begin position="241"/>
        <end position="251"/>
    </location>
</feature>
<feature type="compositionally biased region" description="Basic residues" evidence="2">
    <location>
        <begin position="679"/>
        <end position="691"/>
    </location>
</feature>
<dbReference type="Pfam" id="PF05178">
    <property type="entry name" value="Kri1"/>
    <property type="match status" value="1"/>
</dbReference>
<evidence type="ECO:0000259" key="3">
    <source>
        <dbReference type="Pfam" id="PF12936"/>
    </source>
</evidence>
<dbReference type="OrthoDB" id="10252032at2759"/>
<feature type="compositionally biased region" description="Gly residues" evidence="2">
    <location>
        <begin position="401"/>
        <end position="413"/>
    </location>
</feature>
<dbReference type="InterPro" id="IPR018034">
    <property type="entry name" value="Kri1"/>
</dbReference>
<sequence>MLSDSEGEKENDEVVKLTINEHYAKAFQYRKEREELDKLKAKLGSDVSESDLEEEETDSESAESEDEDGEELTPAVDAAILRTLARIRRKDPSIYESGKGVYDEEQKQLAANASFTVPGKNKKKESAKPMTLRQAALEAQLAPSRSPSPEPLTHVQEQTALRNDTISAFHTAATHSEDDEDDLLVPREKTKDEQEREEEEYRTFLEREVGDLKEIIGVENDAPNFDDEDDKKSKKKKKKKSNELGGRKSKEEEDQEFLMNYILNRGWIDKSKDRVPTYKEITKKSKKPKSSNPEFDARASSSNESVDEDEASHSDSSFESLNDAFETSYNFRFEEPGSSTIPSFPRSIPSLVRREDTTRKDARERKKKRKEEEMEKKREEVRRLKALKMREIRRKLETIGREGGLIGAGSGGKGKGKSVRWQDDDNEDDGEMDDALKELDLDGDWDPIKHDQQMAGLYGGTGHGEGDWEDAGEVDDNGKPIWKDDIDIGDIHLDDDEEDIVPVSSKQDKKKKKKKKKSEDGGNEDAGVDIDAMDADVIALKKELGEEEEWDGTDEMRKRKLDEYMEEIYNLDFNDMVGDLPTRFKYVPVASQSYSLTPTEILLATDKELNEFMSVKRYAPYKNDARKWDAKRQQKLKELKQALTERSKNGGWLVSNSQHNGVGPGTSTSGQSGEGVQMQKKRKGKKERMRARAAAEAKGNEGAGVNADAGGGDGEIQIDDTETKSAGAKAGSRKKNRRQSIDLDGGKESEKLEGTGRKRKLDVTEAEEQERQQLQSQHIDMGEEDENSKPKKKRRRKHKGKGEDGVDGNVDVE</sequence>
<feature type="compositionally biased region" description="Acidic residues" evidence="2">
    <location>
        <begin position="48"/>
        <end position="71"/>
    </location>
</feature>
<gene>
    <name evidence="4" type="ORF">D9756_005653</name>
</gene>
<evidence type="ECO:0000256" key="1">
    <source>
        <dbReference type="ARBA" id="ARBA00007473"/>
    </source>
</evidence>
<feature type="region of interest" description="Disordered" evidence="2">
    <location>
        <begin position="647"/>
        <end position="813"/>
    </location>
</feature>
<feature type="compositionally biased region" description="Polar residues" evidence="2">
    <location>
        <begin position="654"/>
        <end position="671"/>
    </location>
</feature>
<dbReference type="EMBL" id="JAACJO010000008">
    <property type="protein sequence ID" value="KAF5354624.1"/>
    <property type="molecule type" value="Genomic_DNA"/>
</dbReference>
<dbReference type="PANTHER" id="PTHR14490:SF5">
    <property type="entry name" value="PROTEIN KRI1 HOMOLOG"/>
    <property type="match status" value="1"/>
</dbReference>
<evidence type="ECO:0000313" key="5">
    <source>
        <dbReference type="Proteomes" id="UP000559027"/>
    </source>
</evidence>
<organism evidence="4 5">
    <name type="scientific">Leucocoprinus leucothites</name>
    <dbReference type="NCBI Taxonomy" id="201217"/>
    <lineage>
        <taxon>Eukaryota</taxon>
        <taxon>Fungi</taxon>
        <taxon>Dikarya</taxon>
        <taxon>Basidiomycota</taxon>
        <taxon>Agaricomycotina</taxon>
        <taxon>Agaricomycetes</taxon>
        <taxon>Agaricomycetidae</taxon>
        <taxon>Agaricales</taxon>
        <taxon>Agaricineae</taxon>
        <taxon>Agaricaceae</taxon>
        <taxon>Leucocoprinus</taxon>
    </lineage>
</organism>
<feature type="region of interest" description="Disordered" evidence="2">
    <location>
        <begin position="110"/>
        <end position="255"/>
    </location>
</feature>
<feature type="compositionally biased region" description="Acidic residues" evidence="2">
    <location>
        <begin position="424"/>
        <end position="433"/>
    </location>
</feature>
<feature type="region of interest" description="Disordered" evidence="2">
    <location>
        <begin position="333"/>
        <end position="381"/>
    </location>
</feature>
<feature type="region of interest" description="Disordered" evidence="2">
    <location>
        <begin position="400"/>
        <end position="481"/>
    </location>
</feature>
<evidence type="ECO:0000313" key="4">
    <source>
        <dbReference type="EMBL" id="KAF5354624.1"/>
    </source>
</evidence>
<feature type="region of interest" description="Disordered" evidence="2">
    <location>
        <begin position="279"/>
        <end position="320"/>
    </location>
</feature>
<feature type="compositionally biased region" description="Basic and acidic residues" evidence="2">
    <location>
        <begin position="739"/>
        <end position="756"/>
    </location>
</feature>
<dbReference type="Pfam" id="PF12936">
    <property type="entry name" value="Kri1_C"/>
    <property type="match status" value="1"/>
</dbReference>
<dbReference type="GO" id="GO:0030686">
    <property type="term" value="C:90S preribosome"/>
    <property type="evidence" value="ECO:0007669"/>
    <property type="project" value="TreeGrafter"/>
</dbReference>
<dbReference type="GO" id="GO:0005730">
    <property type="term" value="C:nucleolus"/>
    <property type="evidence" value="ECO:0007669"/>
    <property type="project" value="TreeGrafter"/>
</dbReference>
<feature type="compositionally biased region" description="Basic and acidic residues" evidence="2">
    <location>
        <begin position="434"/>
        <end position="452"/>
    </location>
</feature>
<feature type="region of interest" description="Disordered" evidence="2">
    <location>
        <begin position="493"/>
        <end position="530"/>
    </location>
</feature>